<evidence type="ECO:0000313" key="1">
    <source>
        <dbReference type="EMBL" id="EIJ39144.1"/>
    </source>
</evidence>
<name>I3C6A1_9FLAO</name>
<accession>I3C6A1</accession>
<gene>
    <name evidence="1" type="ORF">JoomaDRAFT_2152</name>
</gene>
<evidence type="ECO:0000313" key="2">
    <source>
        <dbReference type="Proteomes" id="UP000004690"/>
    </source>
</evidence>
<protein>
    <submittedName>
        <fullName evidence="1">Uncharacterized protein</fullName>
    </submittedName>
</protein>
<organism evidence="1 2">
    <name type="scientific">Galbibacter orientalis DSM 19592</name>
    <dbReference type="NCBI Taxonomy" id="926559"/>
    <lineage>
        <taxon>Bacteria</taxon>
        <taxon>Pseudomonadati</taxon>
        <taxon>Bacteroidota</taxon>
        <taxon>Flavobacteriia</taxon>
        <taxon>Flavobacteriales</taxon>
        <taxon>Flavobacteriaceae</taxon>
        <taxon>Galbibacter</taxon>
    </lineage>
</organism>
<sequence length="76" mass="8995">MLYRYFNPLLRVVLSPQKPVQSLPKGSRLKWIRIFFFEYLVGLSRVYFYKLKVSDKVTFVFLLSIAATEVSPVLYN</sequence>
<keyword evidence="2" id="KW-1185">Reference proteome</keyword>
<dbReference type="STRING" id="926559.JoomaDRAFT_2152"/>
<proteinExistence type="predicted"/>
<dbReference type="AlphaFoldDB" id="I3C6A1"/>
<dbReference type="EMBL" id="JH651379">
    <property type="protein sequence ID" value="EIJ39144.1"/>
    <property type="molecule type" value="Genomic_DNA"/>
</dbReference>
<dbReference type="HOGENOM" id="CLU_2649598_0_0_10"/>
<dbReference type="Proteomes" id="UP000004690">
    <property type="component" value="Unassembled WGS sequence"/>
</dbReference>
<reference evidence="1 2" key="1">
    <citation type="submission" date="2012-02" db="EMBL/GenBank/DDBJ databases">
        <title>Improved High-Quality Draft genome of Joostella marina DSM 19592.</title>
        <authorList>
            <consortium name="US DOE Joint Genome Institute (JGI-PGF)"/>
            <person name="Lucas S."/>
            <person name="Copeland A."/>
            <person name="Lapidus A."/>
            <person name="Bruce D."/>
            <person name="Goodwin L."/>
            <person name="Pitluck S."/>
            <person name="Peters L."/>
            <person name="Chertkov O."/>
            <person name="Ovchinnikova G."/>
            <person name="Kyrpides N."/>
            <person name="Mavromatis K."/>
            <person name="Detter J.C."/>
            <person name="Han C."/>
            <person name="Land M."/>
            <person name="Hauser L."/>
            <person name="Markowitz V."/>
            <person name="Cheng J.-F."/>
            <person name="Hugenholtz P."/>
            <person name="Woyke T."/>
            <person name="Wu D."/>
            <person name="Tindall B."/>
            <person name="Brambilla E."/>
            <person name="Klenk H.-P."/>
            <person name="Eisen J.A."/>
        </authorList>
    </citation>
    <scope>NUCLEOTIDE SEQUENCE [LARGE SCALE GENOMIC DNA]</scope>
    <source>
        <strain evidence="1 2">DSM 19592</strain>
    </source>
</reference>